<sequence length="300" mass="33771">MRLKSTLEQWITLQEVDKSGSIQAAAASLNKSHTTLIYSIKKLEAQLGIKLLEISGRRAILTKHAKSLLRRAESMVEQARDLEDMSQQLSVGVESEITVAMDHLCDPTLLYKPMKEFLKVNTTTSIQIVETSLSKTSEMVTNEEADIAIITLPVTNYPAQVFSLTTMIPVVSITHPLAAQDYVCIQDLAIHSQVVIRDLGSVSSTVEGKNVGWLKANQRITVDNFDHAFRATEQGLGFCRLPEHIIRKRNSEKLKIIKIEQNEKYQVPLHITLPKRSKTGLAAKTFYEMLLRETYTLEHK</sequence>
<keyword evidence="4" id="KW-0804">Transcription</keyword>
<accession>A0A1H7MNX1</accession>
<evidence type="ECO:0000256" key="4">
    <source>
        <dbReference type="ARBA" id="ARBA00023163"/>
    </source>
</evidence>
<keyword evidence="2" id="KW-0805">Transcription regulation</keyword>
<dbReference type="AlphaFoldDB" id="A0A1H7MNX1"/>
<dbReference type="GO" id="GO:0000976">
    <property type="term" value="F:transcription cis-regulatory region binding"/>
    <property type="evidence" value="ECO:0007669"/>
    <property type="project" value="TreeGrafter"/>
</dbReference>
<dbReference type="InterPro" id="IPR000847">
    <property type="entry name" value="LysR_HTH_N"/>
</dbReference>
<dbReference type="Proteomes" id="UP000199297">
    <property type="component" value="Unassembled WGS sequence"/>
</dbReference>
<dbReference type="InterPro" id="IPR036388">
    <property type="entry name" value="WH-like_DNA-bd_sf"/>
</dbReference>
<keyword evidence="7" id="KW-1185">Reference proteome</keyword>
<dbReference type="RefSeq" id="WP_085284750.1">
    <property type="nucleotide sequence ID" value="NZ_NBOC01000007.1"/>
</dbReference>
<evidence type="ECO:0000256" key="1">
    <source>
        <dbReference type="ARBA" id="ARBA00009437"/>
    </source>
</evidence>
<reference evidence="7" key="1">
    <citation type="submission" date="2016-10" db="EMBL/GenBank/DDBJ databases">
        <authorList>
            <person name="Varghese N."/>
            <person name="Submissions S."/>
        </authorList>
    </citation>
    <scope>NUCLEOTIDE SEQUENCE [LARGE SCALE GENOMIC DNA]</scope>
    <source>
        <strain evidence="7">CGMCC 1.9127</strain>
    </source>
</reference>
<evidence type="ECO:0000256" key="3">
    <source>
        <dbReference type="ARBA" id="ARBA00023125"/>
    </source>
</evidence>
<dbReference type="Pfam" id="PF03466">
    <property type="entry name" value="LysR_substrate"/>
    <property type="match status" value="1"/>
</dbReference>
<keyword evidence="3 6" id="KW-0238">DNA-binding</keyword>
<dbReference type="Gene3D" id="1.10.10.10">
    <property type="entry name" value="Winged helix-like DNA-binding domain superfamily/Winged helix DNA-binding domain"/>
    <property type="match status" value="1"/>
</dbReference>
<dbReference type="PROSITE" id="PS50931">
    <property type="entry name" value="HTH_LYSR"/>
    <property type="match status" value="1"/>
</dbReference>
<organism evidence="6 7">
    <name type="scientific">Colwellia chukchiensis</name>
    <dbReference type="NCBI Taxonomy" id="641665"/>
    <lineage>
        <taxon>Bacteria</taxon>
        <taxon>Pseudomonadati</taxon>
        <taxon>Pseudomonadota</taxon>
        <taxon>Gammaproteobacteria</taxon>
        <taxon>Alteromonadales</taxon>
        <taxon>Colwelliaceae</taxon>
        <taxon>Colwellia</taxon>
    </lineage>
</organism>
<evidence type="ECO:0000313" key="7">
    <source>
        <dbReference type="Proteomes" id="UP000199297"/>
    </source>
</evidence>
<evidence type="ECO:0000259" key="5">
    <source>
        <dbReference type="PROSITE" id="PS50931"/>
    </source>
</evidence>
<dbReference type="SUPFAM" id="SSF46785">
    <property type="entry name" value="Winged helix' DNA-binding domain"/>
    <property type="match status" value="1"/>
</dbReference>
<dbReference type="OrthoDB" id="6988449at2"/>
<dbReference type="InterPro" id="IPR005119">
    <property type="entry name" value="LysR_subst-bd"/>
</dbReference>
<dbReference type="InterPro" id="IPR036390">
    <property type="entry name" value="WH_DNA-bd_sf"/>
</dbReference>
<dbReference type="GO" id="GO:0003700">
    <property type="term" value="F:DNA-binding transcription factor activity"/>
    <property type="evidence" value="ECO:0007669"/>
    <property type="project" value="InterPro"/>
</dbReference>
<dbReference type="EMBL" id="FOBI01000006">
    <property type="protein sequence ID" value="SEL12395.1"/>
    <property type="molecule type" value="Genomic_DNA"/>
</dbReference>
<dbReference type="Gene3D" id="3.40.190.290">
    <property type="match status" value="1"/>
</dbReference>
<proteinExistence type="inferred from homology"/>
<evidence type="ECO:0000256" key="2">
    <source>
        <dbReference type="ARBA" id="ARBA00023015"/>
    </source>
</evidence>
<feature type="domain" description="HTH lysR-type" evidence="5">
    <location>
        <begin position="1"/>
        <end position="62"/>
    </location>
</feature>
<gene>
    <name evidence="6" type="ORF">SAMN05216262_10662</name>
</gene>
<dbReference type="Pfam" id="PF00126">
    <property type="entry name" value="HTH_1"/>
    <property type="match status" value="1"/>
</dbReference>
<dbReference type="PANTHER" id="PTHR30126">
    <property type="entry name" value="HTH-TYPE TRANSCRIPTIONAL REGULATOR"/>
    <property type="match status" value="1"/>
</dbReference>
<evidence type="ECO:0000313" key="6">
    <source>
        <dbReference type="EMBL" id="SEL12395.1"/>
    </source>
</evidence>
<comment type="similarity">
    <text evidence="1">Belongs to the LysR transcriptional regulatory family.</text>
</comment>
<dbReference type="STRING" id="641665.GCA_002104455_03237"/>
<dbReference type="SUPFAM" id="SSF53850">
    <property type="entry name" value="Periplasmic binding protein-like II"/>
    <property type="match status" value="1"/>
</dbReference>
<name>A0A1H7MNX1_9GAMM</name>
<protein>
    <submittedName>
        <fullName evidence="6">DNA-binding transcriptional regulator, LysR family</fullName>
    </submittedName>
</protein>
<dbReference type="PANTHER" id="PTHR30126:SF88">
    <property type="entry name" value="TRANSCRIPTIONAL REGULATOR-RELATED"/>
    <property type="match status" value="1"/>
</dbReference>